<evidence type="ECO:0000256" key="4">
    <source>
        <dbReference type="ARBA" id="ARBA00023136"/>
    </source>
</evidence>
<keyword evidence="3 5" id="KW-1133">Transmembrane helix</keyword>
<dbReference type="GO" id="GO:0016020">
    <property type="term" value="C:membrane"/>
    <property type="evidence" value="ECO:0007669"/>
    <property type="project" value="UniProtKB-SubCell"/>
</dbReference>
<dbReference type="InterPro" id="IPR051328">
    <property type="entry name" value="T7SS_ABC-Transporter"/>
</dbReference>
<comment type="subcellular location">
    <subcellularLocation>
        <location evidence="1">Membrane</location>
        <topology evidence="1">Multi-pass membrane protein</topology>
    </subcellularLocation>
</comment>
<feature type="transmembrane region" description="Helical" evidence="5">
    <location>
        <begin position="12"/>
        <end position="31"/>
    </location>
</feature>
<name>A0A7R7ICW2_9FIRM</name>
<dbReference type="InterPro" id="IPR013525">
    <property type="entry name" value="ABC2_TM"/>
</dbReference>
<dbReference type="PANTHER" id="PTHR43077:SF5">
    <property type="entry name" value="PHAGE INFECTION PROTEIN"/>
    <property type="match status" value="1"/>
</dbReference>
<dbReference type="InterPro" id="IPR017501">
    <property type="entry name" value="Phage_infect_YhgE_C"/>
</dbReference>
<feature type="domain" description="ABC-2 type transporter transmembrane" evidence="6">
    <location>
        <begin position="15"/>
        <end position="748"/>
    </location>
</feature>
<dbReference type="InterPro" id="IPR017500">
    <property type="entry name" value="Phage_infect_YhgE_N"/>
</dbReference>
<feature type="transmembrane region" description="Helical" evidence="5">
    <location>
        <begin position="572"/>
        <end position="594"/>
    </location>
</feature>
<feature type="transmembrane region" description="Helical" evidence="5">
    <location>
        <begin position="729"/>
        <end position="750"/>
    </location>
</feature>
<organism evidence="7 8">
    <name type="scientific">Anaeromicropila herbilytica</name>
    <dbReference type="NCBI Taxonomy" id="2785025"/>
    <lineage>
        <taxon>Bacteria</taxon>
        <taxon>Bacillati</taxon>
        <taxon>Bacillota</taxon>
        <taxon>Clostridia</taxon>
        <taxon>Lachnospirales</taxon>
        <taxon>Lachnospiraceae</taxon>
        <taxon>Anaeromicropila</taxon>
    </lineage>
</organism>
<evidence type="ECO:0000256" key="2">
    <source>
        <dbReference type="ARBA" id="ARBA00022692"/>
    </source>
</evidence>
<dbReference type="NCBIfam" id="TIGR03061">
    <property type="entry name" value="pip_yhgE_Nterm"/>
    <property type="match status" value="1"/>
</dbReference>
<dbReference type="GO" id="GO:0140359">
    <property type="term" value="F:ABC-type transporter activity"/>
    <property type="evidence" value="ECO:0007669"/>
    <property type="project" value="InterPro"/>
</dbReference>
<evidence type="ECO:0000256" key="3">
    <source>
        <dbReference type="ARBA" id="ARBA00022989"/>
    </source>
</evidence>
<dbReference type="Gene3D" id="3.40.1710.10">
    <property type="entry name" value="abc type-2 transporter like domain"/>
    <property type="match status" value="1"/>
</dbReference>
<accession>A0A7R7ICW2</accession>
<sequence>MKEKMSSKKIASIIVIIGVIIVPLLYSFFYLDAFWDPYSSLETLPVAIVNEDKGAVINDEQRNVGQELCDKLKDEGTLKFIFTDADTAKKGVEGKKYYSSITIPNDFSESIKSASTTDKKTAELIYVTNEKRNYLASQILKSAVLKIEMSVRSSVDKEIVSNLADKLKSTPDKLTTLSDGLQKLYDGSSDLQSGTSKLNDGAKDLKNGATKLANGSSKLISGTSDLKNGISTLTNGTDKLAAGSKSLKTGTSTFNSKLKEYQSGVNTATTGSKSLSDNMAKLDTGINKLLAGATQLETATKNINDLKTGSSSLAAGAEQLNTGITTYTTGVDSLVANVTKTTQVLAAYAQKTGDKTIGALVAQLTSKENLASIQALSQASTTLKTASGQISAGASKLSAGTANVNELQSGISQLKAGLQNAKDGSGKLTTGSKTLNQGMTKLNTATTQLVTASAKISTGASTLNNGLAQLKAGASKLYTGAGSLFNGASTLNNGVLTLKDGTVTLATGTYDLNDGATKINDGIQTAKDKVDDSITDANEQIKALDGLDEYAKEPVNVDTSKYAPVPNYGTAFAPYFMSLSLWVGGLMIFFGIYLDADEKYKLLARNSTNKVLRTFAYLLIGVVQAVFLAIILLVCLGLKVKSIPLFVASCILVSLVFIAIIQFFLIFFKDVGKFLALLMLILQLTSCGGTFPMETVPKVFNVLYPFMPMTYSVGLFKEAISGVGHTSLAWHNGIVLLAIFFIITALTLLLTAGKKIQDNKLAEV</sequence>
<evidence type="ECO:0000259" key="6">
    <source>
        <dbReference type="Pfam" id="PF12698"/>
    </source>
</evidence>
<feature type="transmembrane region" description="Helical" evidence="5">
    <location>
        <begin position="615"/>
        <end position="639"/>
    </location>
</feature>
<feature type="transmembrane region" description="Helical" evidence="5">
    <location>
        <begin position="645"/>
        <end position="667"/>
    </location>
</feature>
<proteinExistence type="predicted"/>
<dbReference type="PANTHER" id="PTHR43077">
    <property type="entry name" value="TRANSPORT PERMEASE YVFS-RELATED"/>
    <property type="match status" value="1"/>
</dbReference>
<dbReference type="RefSeq" id="WP_271712316.1">
    <property type="nucleotide sequence ID" value="NZ_AP024169.1"/>
</dbReference>
<feature type="transmembrane region" description="Helical" evidence="5">
    <location>
        <begin position="674"/>
        <end position="693"/>
    </location>
</feature>
<dbReference type="Proteomes" id="UP000595897">
    <property type="component" value="Chromosome"/>
</dbReference>
<dbReference type="KEGG" id="ahb:bsdtb5_24680"/>
<evidence type="ECO:0000313" key="7">
    <source>
        <dbReference type="EMBL" id="BCN31173.1"/>
    </source>
</evidence>
<keyword evidence="8" id="KW-1185">Reference proteome</keyword>
<protein>
    <recommendedName>
        <fullName evidence="6">ABC-2 type transporter transmembrane domain-containing protein</fullName>
    </recommendedName>
</protein>
<evidence type="ECO:0000313" key="8">
    <source>
        <dbReference type="Proteomes" id="UP000595897"/>
    </source>
</evidence>
<gene>
    <name evidence="7" type="ORF">bsdtb5_24680</name>
</gene>
<keyword evidence="4 5" id="KW-0472">Membrane</keyword>
<reference evidence="7 8" key="1">
    <citation type="submission" date="2020-11" db="EMBL/GenBank/DDBJ databases">
        <title>Draft genome sequencing of a Lachnospiraceae strain isolated from anoxic soil subjected to BSD treatment.</title>
        <authorList>
            <person name="Uek A."/>
            <person name="Tonouchi A."/>
        </authorList>
    </citation>
    <scope>NUCLEOTIDE SEQUENCE [LARGE SCALE GENOMIC DNA]</scope>
    <source>
        <strain evidence="7 8">TB5</strain>
    </source>
</reference>
<dbReference type="Gene3D" id="1.10.287.950">
    <property type="entry name" value="Methyl-accepting chemotaxis protein"/>
    <property type="match status" value="1"/>
</dbReference>
<dbReference type="Pfam" id="PF12698">
    <property type="entry name" value="ABC2_membrane_3"/>
    <property type="match status" value="1"/>
</dbReference>
<dbReference type="NCBIfam" id="TIGR03062">
    <property type="entry name" value="pip_yhgE_Cterm"/>
    <property type="match status" value="1"/>
</dbReference>
<dbReference type="EMBL" id="AP024169">
    <property type="protein sequence ID" value="BCN31173.1"/>
    <property type="molecule type" value="Genomic_DNA"/>
</dbReference>
<evidence type="ECO:0000256" key="5">
    <source>
        <dbReference type="SAM" id="Phobius"/>
    </source>
</evidence>
<evidence type="ECO:0000256" key="1">
    <source>
        <dbReference type="ARBA" id="ARBA00004141"/>
    </source>
</evidence>
<dbReference type="NCBIfam" id="TIGR03057">
    <property type="entry name" value="xxxLxxG_by_4"/>
    <property type="match status" value="3"/>
</dbReference>
<dbReference type="InterPro" id="IPR023908">
    <property type="entry name" value="xxxLxxG_rpt"/>
</dbReference>
<keyword evidence="2 5" id="KW-0812">Transmembrane</keyword>
<dbReference type="AlphaFoldDB" id="A0A7R7ICW2"/>